<dbReference type="GO" id="GO:0015666">
    <property type="term" value="F:restriction endodeoxyribonuclease activity"/>
    <property type="evidence" value="ECO:0007669"/>
    <property type="project" value="TreeGrafter"/>
</dbReference>
<proteinExistence type="predicted"/>
<dbReference type="Pfam" id="PF04471">
    <property type="entry name" value="Mrr_cat"/>
    <property type="match status" value="1"/>
</dbReference>
<sequence length="206" mass="23402">MTSLIIIILTLLCGFTIYKGFRKRKQALIWLRSGIQDIDKMDGRQFEFYLKALFDKLGYKAEVTKGSHDFGADLVFDGKKRIVVQAKRYGYKDKVGIKAVQEVYAAKTYYKAKEAWVITNSKYSGSAKELAKACEVTLMDRNDLQNFIVKVNPEVKPSDIRNSVEPAARKCPLCRSPLVVRRSNEGNSFMGCSSFPHCRHTEKIAN</sequence>
<geneLocation type="plasmid" evidence="3">
    <name>unnamed1</name>
</geneLocation>
<reference evidence="4" key="1">
    <citation type="submission" date="2017-02" db="EMBL/GenBank/DDBJ databases">
        <title>Delineation of Paenibacillus larvae strains originating from foulbrood outbreaks.</title>
        <authorList>
            <person name="Beims H."/>
            <person name="Bunk B."/>
            <person name="Sproeer C."/>
            <person name="Mohr K.I."/>
            <person name="Pradella S."/>
            <person name="Guenther G."/>
            <person name="Rohde M."/>
            <person name="von der Ohe W."/>
            <person name="Steinert M."/>
        </authorList>
    </citation>
    <scope>NUCLEOTIDE SEQUENCE [LARGE SCALE GENOMIC DNA]</scope>
    <source>
        <strain evidence="4">Eric_III</strain>
        <plasmid evidence="4">Plasmid unnamed1</plasmid>
    </source>
</reference>
<feature type="domain" description="Restriction endonuclease type IV Mrr" evidence="2">
    <location>
        <begin position="38"/>
        <end position="147"/>
    </location>
</feature>
<evidence type="ECO:0000259" key="2">
    <source>
        <dbReference type="Pfam" id="PF04471"/>
    </source>
</evidence>
<dbReference type="InterPro" id="IPR011335">
    <property type="entry name" value="Restrct_endonuc-II-like"/>
</dbReference>
<protein>
    <submittedName>
        <fullName evidence="3">DNA topoisomerase I</fullName>
    </submittedName>
</protein>
<evidence type="ECO:0000313" key="4">
    <source>
        <dbReference type="Proteomes" id="UP000239833"/>
    </source>
</evidence>
<accession>A0A2L1U7C5</accession>
<dbReference type="SUPFAM" id="SSF57783">
    <property type="entry name" value="Zinc beta-ribbon"/>
    <property type="match status" value="1"/>
</dbReference>
<keyword evidence="3" id="KW-0614">Plasmid</keyword>
<dbReference type="InterPro" id="IPR052906">
    <property type="entry name" value="Type_IV_Methyl-Rstrct_Enzyme"/>
</dbReference>
<dbReference type="Gene3D" id="3.30.65.10">
    <property type="entry name" value="Bacterial Topoisomerase I, domain 1"/>
    <property type="match status" value="1"/>
</dbReference>
<evidence type="ECO:0000259" key="1">
    <source>
        <dbReference type="Pfam" id="PF01396"/>
    </source>
</evidence>
<dbReference type="GO" id="GO:0003916">
    <property type="term" value="F:DNA topoisomerase activity"/>
    <property type="evidence" value="ECO:0007669"/>
    <property type="project" value="InterPro"/>
</dbReference>
<dbReference type="SUPFAM" id="SSF52980">
    <property type="entry name" value="Restriction endonuclease-like"/>
    <property type="match status" value="1"/>
</dbReference>
<dbReference type="Proteomes" id="UP000239833">
    <property type="component" value="Plasmid unnamed1"/>
</dbReference>
<keyword evidence="3" id="KW-0413">Isomerase</keyword>
<dbReference type="InterPro" id="IPR011856">
    <property type="entry name" value="tRNA_endonuc-like_dom_sf"/>
</dbReference>
<dbReference type="Pfam" id="PF01396">
    <property type="entry name" value="Zn_ribbon_Top1"/>
    <property type="match status" value="1"/>
</dbReference>
<dbReference type="GO" id="GO:0009307">
    <property type="term" value="P:DNA restriction-modification system"/>
    <property type="evidence" value="ECO:0007669"/>
    <property type="project" value="InterPro"/>
</dbReference>
<name>A0A2L1U7C5_9BACL</name>
<dbReference type="RefSeq" id="WP_104932859.1">
    <property type="nucleotide sequence ID" value="NZ_CP019656.1"/>
</dbReference>
<dbReference type="Gene3D" id="3.40.1350.10">
    <property type="match status" value="1"/>
</dbReference>
<dbReference type="PANTHER" id="PTHR30015:SF6">
    <property type="entry name" value="SLL1429 PROTEIN"/>
    <property type="match status" value="1"/>
</dbReference>
<organism evidence="3 4">
    <name type="scientific">Paenibacillus larvae subsp. larvae</name>
    <dbReference type="NCBI Taxonomy" id="147375"/>
    <lineage>
        <taxon>Bacteria</taxon>
        <taxon>Bacillati</taxon>
        <taxon>Bacillota</taxon>
        <taxon>Bacilli</taxon>
        <taxon>Bacillales</taxon>
        <taxon>Paenibacillaceae</taxon>
        <taxon>Paenibacillus</taxon>
    </lineage>
</organism>
<dbReference type="GO" id="GO:0006265">
    <property type="term" value="P:DNA topological change"/>
    <property type="evidence" value="ECO:0007669"/>
    <property type="project" value="InterPro"/>
</dbReference>
<dbReference type="GO" id="GO:0003677">
    <property type="term" value="F:DNA binding"/>
    <property type="evidence" value="ECO:0007669"/>
    <property type="project" value="InterPro"/>
</dbReference>
<feature type="domain" description="DNA topoisomerase type IA zn finger" evidence="1">
    <location>
        <begin position="169"/>
        <end position="204"/>
    </location>
</feature>
<dbReference type="AlphaFoldDB" id="A0A2L1U7C5"/>
<gene>
    <name evidence="3" type="ORF">ERICIII_04840</name>
</gene>
<dbReference type="InterPro" id="IPR007560">
    <property type="entry name" value="Restrct_endonuc_IV_Mrr"/>
</dbReference>
<dbReference type="EMBL" id="CP019656">
    <property type="protein sequence ID" value="AVF28844.1"/>
    <property type="molecule type" value="Genomic_DNA"/>
</dbReference>
<dbReference type="InterPro" id="IPR013498">
    <property type="entry name" value="Topo_IA_Znf"/>
</dbReference>
<dbReference type="PANTHER" id="PTHR30015">
    <property type="entry name" value="MRR RESTRICTION SYSTEM PROTEIN"/>
    <property type="match status" value="1"/>
</dbReference>
<dbReference type="GO" id="GO:0005694">
    <property type="term" value="C:chromosome"/>
    <property type="evidence" value="ECO:0007669"/>
    <property type="project" value="InterPro"/>
</dbReference>
<evidence type="ECO:0000313" key="3">
    <source>
        <dbReference type="EMBL" id="AVF28844.1"/>
    </source>
</evidence>